<gene>
    <name evidence="1" type="ORF">VroAM7_04700</name>
</gene>
<sequence length="135" mass="15641">MIEKSNTNIDAALWHAYSESYFRFEQEWSSHQYAVITAWNPYSKLRSNKENCISNHELEQCLKGMKYVPVTVGDKGFQWFEESYAVEIKPQKAIALAKIFKQNAIYYVVDGELYLISCVGEETRQVLGEISDKLV</sequence>
<dbReference type="AlphaFoldDB" id="A0A510I2T2"/>
<accession>A0A510I2T2</accession>
<evidence type="ECO:0008006" key="3">
    <source>
        <dbReference type="Google" id="ProtNLM"/>
    </source>
</evidence>
<proteinExistence type="predicted"/>
<name>A0A510I2T2_9VIBR</name>
<dbReference type="InterPro" id="IPR021710">
    <property type="entry name" value="DUF3293"/>
</dbReference>
<evidence type="ECO:0000313" key="1">
    <source>
        <dbReference type="EMBL" id="BBL87817.1"/>
    </source>
</evidence>
<dbReference type="Pfam" id="PF11697">
    <property type="entry name" value="DUF3293"/>
    <property type="match status" value="1"/>
</dbReference>
<organism evidence="1 2">
    <name type="scientific">Vibrio rotiferianus</name>
    <dbReference type="NCBI Taxonomy" id="190895"/>
    <lineage>
        <taxon>Bacteria</taxon>
        <taxon>Pseudomonadati</taxon>
        <taxon>Pseudomonadota</taxon>
        <taxon>Gammaproteobacteria</taxon>
        <taxon>Vibrionales</taxon>
        <taxon>Vibrionaceae</taxon>
        <taxon>Vibrio</taxon>
    </lineage>
</organism>
<protein>
    <recommendedName>
        <fullName evidence="3">DUF3293 domain-containing protein</fullName>
    </recommendedName>
</protein>
<dbReference type="Proteomes" id="UP000315115">
    <property type="component" value="Chromosome 1"/>
</dbReference>
<dbReference type="EMBL" id="AP019798">
    <property type="protein sequence ID" value="BBL87817.1"/>
    <property type="molecule type" value="Genomic_DNA"/>
</dbReference>
<dbReference type="RefSeq" id="WP_010445926.1">
    <property type="nucleotide sequence ID" value="NZ_AP019798.1"/>
</dbReference>
<reference evidence="2" key="1">
    <citation type="submission" date="2019-07" db="EMBL/GenBank/DDBJ databases">
        <title>Complete Genome Sequences of Vibrion rotiferianus strain AM7.</title>
        <authorList>
            <person name="Miyazaki K."/>
            <person name="Wiseschart A."/>
            <person name="Pootanakit K."/>
            <person name="Ishimori K."/>
            <person name="Kitahara K."/>
        </authorList>
    </citation>
    <scope>NUCLEOTIDE SEQUENCE [LARGE SCALE GENOMIC DNA]</scope>
    <source>
        <strain evidence="2">AM7</strain>
    </source>
</reference>
<evidence type="ECO:0000313" key="2">
    <source>
        <dbReference type="Proteomes" id="UP000315115"/>
    </source>
</evidence>